<evidence type="ECO:0000313" key="7">
    <source>
        <dbReference type="Proteomes" id="UP000306236"/>
    </source>
</evidence>
<accession>A0A4S5BPJ8</accession>
<dbReference type="InterPro" id="IPR013328">
    <property type="entry name" value="6PGD_dom2"/>
</dbReference>
<keyword evidence="7" id="KW-1185">Reference proteome</keyword>
<dbReference type="EMBL" id="SSWX01000006">
    <property type="protein sequence ID" value="THJ34634.1"/>
    <property type="molecule type" value="Genomic_DNA"/>
</dbReference>
<reference evidence="6 7" key="1">
    <citation type="submission" date="2019-04" db="EMBL/GenBank/DDBJ databases">
        <title>Lampropedia sp YIM MLB12 draf genome.</title>
        <authorList>
            <person name="Wang Y.-X."/>
        </authorList>
    </citation>
    <scope>NUCLEOTIDE SEQUENCE [LARGE SCALE GENOMIC DNA]</scope>
    <source>
        <strain evidence="6 7">YIM MLB12</strain>
    </source>
</reference>
<dbReference type="AlphaFoldDB" id="A0A4S5BPJ8"/>
<dbReference type="PANTHER" id="PTHR43060">
    <property type="entry name" value="3-HYDROXYISOBUTYRATE DEHYDROGENASE-LIKE 1, MITOCHONDRIAL-RELATED"/>
    <property type="match status" value="1"/>
</dbReference>
<dbReference type="SUPFAM" id="SSF51735">
    <property type="entry name" value="NAD(P)-binding Rossmann-fold domains"/>
    <property type="match status" value="1"/>
</dbReference>
<dbReference type="InterPro" id="IPR015815">
    <property type="entry name" value="HIBADH-related"/>
</dbReference>
<evidence type="ECO:0000259" key="5">
    <source>
        <dbReference type="Pfam" id="PF14833"/>
    </source>
</evidence>
<dbReference type="SUPFAM" id="SSF48179">
    <property type="entry name" value="6-phosphogluconate dehydrogenase C-terminal domain-like"/>
    <property type="match status" value="1"/>
</dbReference>
<dbReference type="GO" id="GO:0051287">
    <property type="term" value="F:NAD binding"/>
    <property type="evidence" value="ECO:0007669"/>
    <property type="project" value="InterPro"/>
</dbReference>
<dbReference type="Proteomes" id="UP000306236">
    <property type="component" value="Unassembled WGS sequence"/>
</dbReference>
<dbReference type="OrthoDB" id="9777604at2"/>
<feature type="domain" description="6-phosphogluconate dehydrogenase NADP-binding" evidence="4">
    <location>
        <begin position="2"/>
        <end position="161"/>
    </location>
</feature>
<dbReference type="Gene3D" id="3.40.50.720">
    <property type="entry name" value="NAD(P)-binding Rossmann-like Domain"/>
    <property type="match status" value="1"/>
</dbReference>
<evidence type="ECO:0000259" key="4">
    <source>
        <dbReference type="Pfam" id="PF03446"/>
    </source>
</evidence>
<dbReference type="GO" id="GO:0050661">
    <property type="term" value="F:NADP binding"/>
    <property type="evidence" value="ECO:0007669"/>
    <property type="project" value="InterPro"/>
</dbReference>
<feature type="domain" description="3-hydroxyisobutyrate dehydrogenase-like NAD-binding" evidence="5">
    <location>
        <begin position="164"/>
        <end position="281"/>
    </location>
</feature>
<dbReference type="RefSeq" id="WP_136405844.1">
    <property type="nucleotide sequence ID" value="NZ_JARXRQ010000017.1"/>
</dbReference>
<dbReference type="GO" id="GO:0016491">
    <property type="term" value="F:oxidoreductase activity"/>
    <property type="evidence" value="ECO:0007669"/>
    <property type="project" value="UniProtKB-KW"/>
</dbReference>
<dbReference type="InterPro" id="IPR036291">
    <property type="entry name" value="NAD(P)-bd_dom_sf"/>
</dbReference>
<dbReference type="PANTHER" id="PTHR43060:SF15">
    <property type="entry name" value="3-HYDROXYISOBUTYRATE DEHYDROGENASE-LIKE 1, MITOCHONDRIAL-RELATED"/>
    <property type="match status" value="1"/>
</dbReference>
<sequence length="295" mass="30026">MKLALCGLGLMGAPLAQRLLAAGHQLRVWNRSPAKAHALVSAGAVACATPAEAAQGVDGVLLCLLDAAAVEQVVFGPDGLTQTAGWQWLVDHSSINPDTTRELAQRLRAGHGAQWLDAPVSGGVAGAQAGQLAIMVGGDAALLAQLEATLKAYAANVTWLGPVGAGQTAKLCNQVIVSACVAAVAEALSLARQAGVQAERLPAAFAGGWADSAPLRVFAPRMLQAPDNVLGTVATMLKDVDTVMAQAQARAVPMPVTANVQQSLRQAVAMGLAEADLSAVVCISHPASQADFAKE</sequence>
<dbReference type="Pfam" id="PF03446">
    <property type="entry name" value="NAD_binding_2"/>
    <property type="match status" value="1"/>
</dbReference>
<keyword evidence="1" id="KW-0560">Oxidoreductase</keyword>
<dbReference type="PIRSF" id="PIRSF000103">
    <property type="entry name" value="HIBADH"/>
    <property type="match status" value="1"/>
</dbReference>
<evidence type="ECO:0000256" key="1">
    <source>
        <dbReference type="ARBA" id="ARBA00023002"/>
    </source>
</evidence>
<keyword evidence="2" id="KW-0520">NAD</keyword>
<name>A0A4S5BPJ8_9BURK</name>
<feature type="active site" evidence="3">
    <location>
        <position position="170"/>
    </location>
</feature>
<organism evidence="6 7">
    <name type="scientific">Lampropedia aestuarii</name>
    <dbReference type="NCBI Taxonomy" id="2562762"/>
    <lineage>
        <taxon>Bacteria</taxon>
        <taxon>Pseudomonadati</taxon>
        <taxon>Pseudomonadota</taxon>
        <taxon>Betaproteobacteria</taxon>
        <taxon>Burkholderiales</taxon>
        <taxon>Comamonadaceae</taxon>
        <taxon>Lampropedia</taxon>
    </lineage>
</organism>
<dbReference type="InterPro" id="IPR029154">
    <property type="entry name" value="HIBADH-like_NADP-bd"/>
</dbReference>
<proteinExistence type="predicted"/>
<protein>
    <submittedName>
        <fullName evidence="6">NAD(P)-dependent oxidoreductase</fullName>
    </submittedName>
</protein>
<dbReference type="InterPro" id="IPR006115">
    <property type="entry name" value="6PGDH_NADP-bd"/>
</dbReference>
<evidence type="ECO:0000256" key="3">
    <source>
        <dbReference type="PIRSR" id="PIRSR000103-1"/>
    </source>
</evidence>
<comment type="caution">
    <text evidence="6">The sequence shown here is derived from an EMBL/GenBank/DDBJ whole genome shotgun (WGS) entry which is preliminary data.</text>
</comment>
<dbReference type="Pfam" id="PF14833">
    <property type="entry name" value="NAD_binding_11"/>
    <property type="match status" value="1"/>
</dbReference>
<dbReference type="Gene3D" id="1.10.1040.10">
    <property type="entry name" value="N-(1-d-carboxylethyl)-l-norvaline Dehydrogenase, domain 2"/>
    <property type="match status" value="1"/>
</dbReference>
<evidence type="ECO:0000256" key="2">
    <source>
        <dbReference type="ARBA" id="ARBA00023027"/>
    </source>
</evidence>
<gene>
    <name evidence="6" type="ORF">E8K88_06565</name>
</gene>
<dbReference type="InterPro" id="IPR008927">
    <property type="entry name" value="6-PGluconate_DH-like_C_sf"/>
</dbReference>
<evidence type="ECO:0000313" key="6">
    <source>
        <dbReference type="EMBL" id="THJ34634.1"/>
    </source>
</evidence>